<keyword evidence="5" id="KW-1185">Reference proteome</keyword>
<dbReference type="PANTHER" id="PTHR10587">
    <property type="entry name" value="GLYCOSYL TRANSFERASE-RELATED"/>
    <property type="match status" value="1"/>
</dbReference>
<name>A0A1W6ML02_9FLAO</name>
<dbReference type="InterPro" id="IPR011330">
    <property type="entry name" value="Glyco_hydro/deAcase_b/a-brl"/>
</dbReference>
<dbReference type="GO" id="GO:0016020">
    <property type="term" value="C:membrane"/>
    <property type="evidence" value="ECO:0007669"/>
    <property type="project" value="TreeGrafter"/>
</dbReference>
<dbReference type="AlphaFoldDB" id="A0A1W6ML02"/>
<feature type="domain" description="NodB homology" evidence="3">
    <location>
        <begin position="28"/>
        <end position="115"/>
    </location>
</feature>
<sequence>MRWYPDRIPHWIPKVFKGLTWHKSRARKEIYLTFDDGPTPIVTDKVLEILRDYGVKATFFCIGDCVKRHPDIYQRLLDQGHRVGNHTFNHLNAWKTSWQEYLDNTGQAAQLISSNLFRPPYGKITSSVVKKLKSKGYKVVMWDVLSGDFDTSRSASSCLENLKKNTRNGSIVVFHDSEKAQERLLEILPEYLEFLKIKEITCTTF</sequence>
<proteinExistence type="predicted"/>
<evidence type="ECO:0000313" key="5">
    <source>
        <dbReference type="Proteomes" id="UP000193431"/>
    </source>
</evidence>
<dbReference type="SUPFAM" id="SSF88713">
    <property type="entry name" value="Glycoside hydrolase/deacetylase"/>
    <property type="match status" value="1"/>
</dbReference>
<dbReference type="InterPro" id="IPR002509">
    <property type="entry name" value="NODB_dom"/>
</dbReference>
<dbReference type="STRING" id="331648.BST97_09885"/>
<dbReference type="CDD" id="cd10917">
    <property type="entry name" value="CE4_NodB_like_6s_7s"/>
    <property type="match status" value="1"/>
</dbReference>
<dbReference type="GO" id="GO:0005975">
    <property type="term" value="P:carbohydrate metabolic process"/>
    <property type="evidence" value="ECO:0007669"/>
    <property type="project" value="InterPro"/>
</dbReference>
<reference evidence="4 5" key="1">
    <citation type="submission" date="2016-11" db="EMBL/GenBank/DDBJ databases">
        <title>Trade-off between light-utilization and light-protection in marine flavobacteria.</title>
        <authorList>
            <person name="Kumagai Y."/>
        </authorList>
    </citation>
    <scope>NUCLEOTIDE SEQUENCE [LARGE SCALE GENOMIC DNA]</scope>
    <source>
        <strain evidence="4 5">JCM 13191</strain>
    </source>
</reference>
<evidence type="ECO:0000256" key="1">
    <source>
        <dbReference type="ARBA" id="ARBA00022723"/>
    </source>
</evidence>
<dbReference type="OrthoDB" id="9812065at2"/>
<keyword evidence="1" id="KW-0479">Metal-binding</keyword>
<dbReference type="InterPro" id="IPR050248">
    <property type="entry name" value="Polysacc_deacetylase_ArnD"/>
</dbReference>
<dbReference type="Proteomes" id="UP000193431">
    <property type="component" value="Chromosome"/>
</dbReference>
<dbReference type="Gene3D" id="3.20.20.370">
    <property type="entry name" value="Glycoside hydrolase/deacetylase"/>
    <property type="match status" value="1"/>
</dbReference>
<dbReference type="PROSITE" id="PS51677">
    <property type="entry name" value="NODB"/>
    <property type="match status" value="1"/>
</dbReference>
<dbReference type="GO" id="GO:0016810">
    <property type="term" value="F:hydrolase activity, acting on carbon-nitrogen (but not peptide) bonds"/>
    <property type="evidence" value="ECO:0007669"/>
    <property type="project" value="InterPro"/>
</dbReference>
<evidence type="ECO:0000313" key="4">
    <source>
        <dbReference type="EMBL" id="ARN78275.1"/>
    </source>
</evidence>
<dbReference type="PANTHER" id="PTHR10587:SF133">
    <property type="entry name" value="CHITIN DEACETYLASE 1-RELATED"/>
    <property type="match status" value="1"/>
</dbReference>
<keyword evidence="2" id="KW-0378">Hydrolase</keyword>
<dbReference type="Pfam" id="PF01522">
    <property type="entry name" value="Polysacc_deac_1"/>
    <property type="match status" value="1"/>
</dbReference>
<dbReference type="RefSeq" id="WP_085767076.1">
    <property type="nucleotide sequence ID" value="NZ_CP019344.1"/>
</dbReference>
<protein>
    <submittedName>
        <fullName evidence="4">Polysaccharide deacetylase family protein</fullName>
    </submittedName>
</protein>
<evidence type="ECO:0000256" key="2">
    <source>
        <dbReference type="ARBA" id="ARBA00022801"/>
    </source>
</evidence>
<dbReference type="EMBL" id="CP019344">
    <property type="protein sequence ID" value="ARN78275.1"/>
    <property type="molecule type" value="Genomic_DNA"/>
</dbReference>
<dbReference type="GO" id="GO:0046872">
    <property type="term" value="F:metal ion binding"/>
    <property type="evidence" value="ECO:0007669"/>
    <property type="project" value="UniProtKB-KW"/>
</dbReference>
<accession>A0A1W6ML02</accession>
<organism evidence="4 5">
    <name type="scientific">Nonlabens spongiae</name>
    <dbReference type="NCBI Taxonomy" id="331648"/>
    <lineage>
        <taxon>Bacteria</taxon>
        <taxon>Pseudomonadati</taxon>
        <taxon>Bacteroidota</taxon>
        <taxon>Flavobacteriia</taxon>
        <taxon>Flavobacteriales</taxon>
        <taxon>Flavobacteriaceae</taxon>
        <taxon>Nonlabens</taxon>
    </lineage>
</organism>
<evidence type="ECO:0000259" key="3">
    <source>
        <dbReference type="PROSITE" id="PS51677"/>
    </source>
</evidence>
<gene>
    <name evidence="4" type="ORF">BST97_09885</name>
</gene>